<feature type="transmembrane region" description="Helical" evidence="6">
    <location>
        <begin position="215"/>
        <end position="236"/>
    </location>
</feature>
<feature type="domain" description="EamA" evidence="7">
    <location>
        <begin position="147"/>
        <end position="287"/>
    </location>
</feature>
<dbReference type="RefSeq" id="WP_168205381.1">
    <property type="nucleotide sequence ID" value="NZ_CP042913.1"/>
</dbReference>
<dbReference type="Pfam" id="PF00892">
    <property type="entry name" value="EamA"/>
    <property type="match status" value="2"/>
</dbReference>
<keyword evidence="4 6" id="KW-1133">Transmembrane helix</keyword>
<proteinExistence type="inferred from homology"/>
<dbReference type="GO" id="GO:0016020">
    <property type="term" value="C:membrane"/>
    <property type="evidence" value="ECO:0007669"/>
    <property type="project" value="UniProtKB-SubCell"/>
</dbReference>
<evidence type="ECO:0000256" key="3">
    <source>
        <dbReference type="ARBA" id="ARBA00022692"/>
    </source>
</evidence>
<comment type="subcellular location">
    <subcellularLocation>
        <location evidence="1">Membrane</location>
        <topology evidence="1">Multi-pass membrane protein</topology>
    </subcellularLocation>
</comment>
<protein>
    <submittedName>
        <fullName evidence="8">Putative DMT superfamily transporter inner membrane protein</fullName>
    </submittedName>
</protein>
<dbReference type="AlphaFoldDB" id="A0A5B9QH42"/>
<evidence type="ECO:0000256" key="4">
    <source>
        <dbReference type="ARBA" id="ARBA00022989"/>
    </source>
</evidence>
<feature type="transmembrane region" description="Helical" evidence="6">
    <location>
        <begin position="62"/>
        <end position="84"/>
    </location>
</feature>
<evidence type="ECO:0000256" key="2">
    <source>
        <dbReference type="ARBA" id="ARBA00007362"/>
    </source>
</evidence>
<dbReference type="SUPFAM" id="SSF103481">
    <property type="entry name" value="Multidrug resistance efflux transporter EmrE"/>
    <property type="match status" value="2"/>
</dbReference>
<keyword evidence="9" id="KW-1185">Reference proteome</keyword>
<feature type="domain" description="EamA" evidence="7">
    <location>
        <begin position="3"/>
        <end position="133"/>
    </location>
</feature>
<dbReference type="InterPro" id="IPR000620">
    <property type="entry name" value="EamA_dom"/>
</dbReference>
<dbReference type="KEGG" id="bgok:Pr1d_43050"/>
<reference evidence="8 9" key="1">
    <citation type="submission" date="2019-08" db="EMBL/GenBank/DDBJ databases">
        <title>Deep-cultivation of Planctomycetes and their phenomic and genomic characterization uncovers novel biology.</title>
        <authorList>
            <person name="Wiegand S."/>
            <person name="Jogler M."/>
            <person name="Boedeker C."/>
            <person name="Pinto D."/>
            <person name="Vollmers J."/>
            <person name="Rivas-Marin E."/>
            <person name="Kohn T."/>
            <person name="Peeters S.H."/>
            <person name="Heuer A."/>
            <person name="Rast P."/>
            <person name="Oberbeckmann S."/>
            <person name="Bunk B."/>
            <person name="Jeske O."/>
            <person name="Meyerdierks A."/>
            <person name="Storesund J.E."/>
            <person name="Kallscheuer N."/>
            <person name="Luecker S."/>
            <person name="Lage O.M."/>
            <person name="Pohl T."/>
            <person name="Merkel B.J."/>
            <person name="Hornburger P."/>
            <person name="Mueller R.-W."/>
            <person name="Bruemmer F."/>
            <person name="Labrenz M."/>
            <person name="Spormann A.M."/>
            <person name="Op den Camp H."/>
            <person name="Overmann J."/>
            <person name="Amann R."/>
            <person name="Jetten M.S.M."/>
            <person name="Mascher T."/>
            <person name="Medema M.H."/>
            <person name="Devos D.P."/>
            <person name="Kaster A.-K."/>
            <person name="Ovreas L."/>
            <person name="Rohde M."/>
            <person name="Galperin M.Y."/>
            <person name="Jogler C."/>
        </authorList>
    </citation>
    <scope>NUCLEOTIDE SEQUENCE [LARGE SCALE GENOMIC DNA]</scope>
    <source>
        <strain evidence="8 9">Pr1d</strain>
    </source>
</reference>
<feature type="transmembrane region" description="Helical" evidence="6">
    <location>
        <begin position="145"/>
        <end position="165"/>
    </location>
</feature>
<evidence type="ECO:0000256" key="5">
    <source>
        <dbReference type="ARBA" id="ARBA00023136"/>
    </source>
</evidence>
<feature type="transmembrane region" description="Helical" evidence="6">
    <location>
        <begin position="30"/>
        <end position="50"/>
    </location>
</feature>
<feature type="transmembrane region" description="Helical" evidence="6">
    <location>
        <begin position="90"/>
        <end position="109"/>
    </location>
</feature>
<evidence type="ECO:0000256" key="1">
    <source>
        <dbReference type="ARBA" id="ARBA00004141"/>
    </source>
</evidence>
<dbReference type="EMBL" id="CP042913">
    <property type="protein sequence ID" value="QEG36965.1"/>
    <property type="molecule type" value="Genomic_DNA"/>
</dbReference>
<keyword evidence="3 6" id="KW-0812">Transmembrane</keyword>
<evidence type="ECO:0000313" key="9">
    <source>
        <dbReference type="Proteomes" id="UP000323917"/>
    </source>
</evidence>
<accession>A0A5B9QH42</accession>
<name>A0A5B9QH42_9BACT</name>
<evidence type="ECO:0000313" key="8">
    <source>
        <dbReference type="EMBL" id="QEG36965.1"/>
    </source>
</evidence>
<comment type="similarity">
    <text evidence="2">Belongs to the EamA transporter family.</text>
</comment>
<organism evidence="8 9">
    <name type="scientific">Bythopirellula goksoeyrii</name>
    <dbReference type="NCBI Taxonomy" id="1400387"/>
    <lineage>
        <taxon>Bacteria</taxon>
        <taxon>Pseudomonadati</taxon>
        <taxon>Planctomycetota</taxon>
        <taxon>Planctomycetia</taxon>
        <taxon>Pirellulales</taxon>
        <taxon>Lacipirellulaceae</taxon>
        <taxon>Bythopirellula</taxon>
    </lineage>
</organism>
<dbReference type="PANTHER" id="PTHR32322">
    <property type="entry name" value="INNER MEMBRANE TRANSPORTER"/>
    <property type="match status" value="1"/>
</dbReference>
<evidence type="ECO:0000256" key="6">
    <source>
        <dbReference type="SAM" id="Phobius"/>
    </source>
</evidence>
<feature type="transmembrane region" description="Helical" evidence="6">
    <location>
        <begin position="243"/>
        <end position="264"/>
    </location>
</feature>
<feature type="transmembrane region" description="Helical" evidence="6">
    <location>
        <begin position="177"/>
        <end position="195"/>
    </location>
</feature>
<gene>
    <name evidence="8" type="ORF">Pr1d_43050</name>
</gene>
<feature type="transmembrane region" description="Helical" evidence="6">
    <location>
        <begin position="121"/>
        <end position="139"/>
    </location>
</feature>
<dbReference type="Proteomes" id="UP000323917">
    <property type="component" value="Chromosome"/>
</dbReference>
<feature type="transmembrane region" description="Helical" evidence="6">
    <location>
        <begin position="270"/>
        <end position="291"/>
    </location>
</feature>
<dbReference type="InterPro" id="IPR050638">
    <property type="entry name" value="AA-Vitamin_Transporters"/>
</dbReference>
<sequence>MPYLSFLFICLTWGTSFILMDRAAVALGPLTIGMCRLLGGALVLSLVWWWRGPRVRIAPSDWKHVLFVGALANAWPFTVLPYVMTQANEHGYFGLMVTLVPLVTILVSIPMLGIWPTARQMIGVIGGLICLAGVVHDGAQRGISPWVLALALTVPVTYAAGNTYIKWKLDHLPSLPLTVLFLACGGALLVPLQFATRFLAETGLGGPSNPHGWPMAIISIALLAAFSTGLAILLFIQLVKHQGPLFAGMVTYVIPLIAILWGQYDSEQLTTLQIAAMAGTLAMVALVQWGAAKPTLPQQEPLA</sequence>
<evidence type="ECO:0000259" key="7">
    <source>
        <dbReference type="Pfam" id="PF00892"/>
    </source>
</evidence>
<dbReference type="PANTHER" id="PTHR32322:SF2">
    <property type="entry name" value="EAMA DOMAIN-CONTAINING PROTEIN"/>
    <property type="match status" value="1"/>
</dbReference>
<dbReference type="InterPro" id="IPR037185">
    <property type="entry name" value="EmrE-like"/>
</dbReference>
<keyword evidence="5 6" id="KW-0472">Membrane</keyword>